<dbReference type="InterPro" id="IPR036890">
    <property type="entry name" value="HATPase_C_sf"/>
</dbReference>
<evidence type="ECO:0000256" key="2">
    <source>
        <dbReference type="ARBA" id="ARBA00004236"/>
    </source>
</evidence>
<organism evidence="15 16">
    <name type="scientific">Actinomadura keratinilytica</name>
    <dbReference type="NCBI Taxonomy" id="547461"/>
    <lineage>
        <taxon>Bacteria</taxon>
        <taxon>Bacillati</taxon>
        <taxon>Actinomycetota</taxon>
        <taxon>Actinomycetes</taxon>
        <taxon>Streptosporangiales</taxon>
        <taxon>Thermomonosporaceae</taxon>
        <taxon>Actinomadura</taxon>
    </lineage>
</organism>
<dbReference type="CDD" id="cd06225">
    <property type="entry name" value="HAMP"/>
    <property type="match status" value="1"/>
</dbReference>
<sequence>MRVTAPPRRARNGRHWPRSLRARVTLAAVGLIGAVLLIVGTAAVVVAQYLITSHLTARAARAAEHTAAAYRHGAAPGVLPARDGVVLLQVVSAGRDSRVLAASASLQGKPPLSHALPAPGEDRVDTRSCGDPAWESDCLNIVGYQTTVPGHGTVTVYGALPEPWALGSPVPAITVAGLCIVVVIVAAGVTWRAVGRTLRPVAQMETAMSEITSTDLSRRMPVPDSADEVARLAATLNATLDRLQRSAEQQRRFVADASHELRTPLTALRTRVELALSAPEETDPMQTLRECLDDAERLHHIVEDMLALARLDAGVEPARVPLDLGRLVESELAQWSPRLPVSARVDPGVAVAGNRLQLARLLVNLLSNADRYATGRVEVLVRAEGDEAVVEVCDDGPGIPSADRERVFQRFTRLDTARSRAAGGTGLGLTIARDIAIAHGGSLHVADSMQGARLMLRLPLLRDADRFVAPAAASDGSDPQAPSGTPRPVAAQGPQPSRSGAGRPHGPGEHP</sequence>
<dbReference type="CDD" id="cd00082">
    <property type="entry name" value="HisKA"/>
    <property type="match status" value="1"/>
</dbReference>
<comment type="caution">
    <text evidence="15">The sequence shown here is derived from an EMBL/GenBank/DDBJ whole genome shotgun (WGS) entry which is preliminary data.</text>
</comment>
<dbReference type="EC" id="2.7.13.3" evidence="3"/>
<dbReference type="SUPFAM" id="SSF55874">
    <property type="entry name" value="ATPase domain of HSP90 chaperone/DNA topoisomerase II/histidine kinase"/>
    <property type="match status" value="1"/>
</dbReference>
<dbReference type="CDD" id="cd00075">
    <property type="entry name" value="HATPase"/>
    <property type="match status" value="1"/>
</dbReference>
<gene>
    <name evidence="15" type="ORF">GCM10022416_24180</name>
</gene>
<dbReference type="PROSITE" id="PS50885">
    <property type="entry name" value="HAMP"/>
    <property type="match status" value="1"/>
</dbReference>
<evidence type="ECO:0000259" key="13">
    <source>
        <dbReference type="PROSITE" id="PS50109"/>
    </source>
</evidence>
<dbReference type="SUPFAM" id="SSF47384">
    <property type="entry name" value="Homodimeric domain of signal transducing histidine kinase"/>
    <property type="match status" value="1"/>
</dbReference>
<dbReference type="Pfam" id="PF00512">
    <property type="entry name" value="HisKA"/>
    <property type="match status" value="1"/>
</dbReference>
<keyword evidence="16" id="KW-1185">Reference proteome</keyword>
<evidence type="ECO:0000256" key="7">
    <source>
        <dbReference type="ARBA" id="ARBA00022777"/>
    </source>
</evidence>
<dbReference type="SMART" id="SM00304">
    <property type="entry name" value="HAMP"/>
    <property type="match status" value="1"/>
</dbReference>
<evidence type="ECO:0000256" key="9">
    <source>
        <dbReference type="ARBA" id="ARBA00023012"/>
    </source>
</evidence>
<keyword evidence="5" id="KW-0808">Transferase</keyword>
<dbReference type="SMART" id="SM00387">
    <property type="entry name" value="HATPase_c"/>
    <property type="match status" value="1"/>
</dbReference>
<dbReference type="InterPro" id="IPR004358">
    <property type="entry name" value="Sig_transdc_His_kin-like_C"/>
</dbReference>
<keyword evidence="8 12" id="KW-1133">Transmembrane helix</keyword>
<evidence type="ECO:0000256" key="3">
    <source>
        <dbReference type="ARBA" id="ARBA00012438"/>
    </source>
</evidence>
<feature type="transmembrane region" description="Helical" evidence="12">
    <location>
        <begin position="170"/>
        <end position="194"/>
    </location>
</feature>
<evidence type="ECO:0000259" key="14">
    <source>
        <dbReference type="PROSITE" id="PS50885"/>
    </source>
</evidence>
<dbReference type="InterPro" id="IPR003594">
    <property type="entry name" value="HATPase_dom"/>
</dbReference>
<evidence type="ECO:0000256" key="1">
    <source>
        <dbReference type="ARBA" id="ARBA00000085"/>
    </source>
</evidence>
<dbReference type="GO" id="GO:0016301">
    <property type="term" value="F:kinase activity"/>
    <property type="evidence" value="ECO:0007669"/>
    <property type="project" value="UniProtKB-KW"/>
</dbReference>
<dbReference type="InterPro" id="IPR050428">
    <property type="entry name" value="TCS_sensor_his_kinase"/>
</dbReference>
<dbReference type="InterPro" id="IPR036097">
    <property type="entry name" value="HisK_dim/P_sf"/>
</dbReference>
<keyword evidence="10 12" id="KW-0472">Membrane</keyword>
<dbReference type="PRINTS" id="PR00344">
    <property type="entry name" value="BCTRLSENSOR"/>
</dbReference>
<dbReference type="Pfam" id="PF00672">
    <property type="entry name" value="HAMP"/>
    <property type="match status" value="1"/>
</dbReference>
<dbReference type="PROSITE" id="PS50109">
    <property type="entry name" value="HIS_KIN"/>
    <property type="match status" value="1"/>
</dbReference>
<dbReference type="Proteomes" id="UP001500266">
    <property type="component" value="Unassembled WGS sequence"/>
</dbReference>
<evidence type="ECO:0000313" key="15">
    <source>
        <dbReference type="EMBL" id="GAA4138616.1"/>
    </source>
</evidence>
<proteinExistence type="predicted"/>
<dbReference type="Gene3D" id="6.10.340.10">
    <property type="match status" value="1"/>
</dbReference>
<keyword evidence="4" id="KW-0597">Phosphoprotein</keyword>
<dbReference type="PANTHER" id="PTHR45436:SF5">
    <property type="entry name" value="SENSOR HISTIDINE KINASE TRCS"/>
    <property type="match status" value="1"/>
</dbReference>
<evidence type="ECO:0000256" key="8">
    <source>
        <dbReference type="ARBA" id="ARBA00022989"/>
    </source>
</evidence>
<comment type="catalytic activity">
    <reaction evidence="1">
        <text>ATP + protein L-histidine = ADP + protein N-phospho-L-histidine.</text>
        <dbReference type="EC" id="2.7.13.3"/>
    </reaction>
</comment>
<evidence type="ECO:0000256" key="4">
    <source>
        <dbReference type="ARBA" id="ARBA00022553"/>
    </source>
</evidence>
<dbReference type="EMBL" id="BAABDO010000027">
    <property type="protein sequence ID" value="GAA4138616.1"/>
    <property type="molecule type" value="Genomic_DNA"/>
</dbReference>
<dbReference type="Gene3D" id="1.10.287.130">
    <property type="match status" value="1"/>
</dbReference>
<evidence type="ECO:0000256" key="10">
    <source>
        <dbReference type="ARBA" id="ARBA00023136"/>
    </source>
</evidence>
<dbReference type="InterPro" id="IPR003660">
    <property type="entry name" value="HAMP_dom"/>
</dbReference>
<evidence type="ECO:0000313" key="16">
    <source>
        <dbReference type="Proteomes" id="UP001500266"/>
    </source>
</evidence>
<dbReference type="SUPFAM" id="SSF158472">
    <property type="entry name" value="HAMP domain-like"/>
    <property type="match status" value="1"/>
</dbReference>
<dbReference type="Pfam" id="PF02518">
    <property type="entry name" value="HATPase_c"/>
    <property type="match status" value="1"/>
</dbReference>
<dbReference type="SMART" id="SM00388">
    <property type="entry name" value="HisKA"/>
    <property type="match status" value="1"/>
</dbReference>
<keyword evidence="6 12" id="KW-0812">Transmembrane</keyword>
<evidence type="ECO:0000256" key="5">
    <source>
        <dbReference type="ARBA" id="ARBA00022679"/>
    </source>
</evidence>
<keyword evidence="7 15" id="KW-0418">Kinase</keyword>
<dbReference type="Gene3D" id="3.30.565.10">
    <property type="entry name" value="Histidine kinase-like ATPase, C-terminal domain"/>
    <property type="match status" value="1"/>
</dbReference>
<dbReference type="PANTHER" id="PTHR45436">
    <property type="entry name" value="SENSOR HISTIDINE KINASE YKOH"/>
    <property type="match status" value="1"/>
</dbReference>
<evidence type="ECO:0000256" key="6">
    <source>
        <dbReference type="ARBA" id="ARBA00022692"/>
    </source>
</evidence>
<evidence type="ECO:0000256" key="11">
    <source>
        <dbReference type="SAM" id="MobiDB-lite"/>
    </source>
</evidence>
<name>A0ABP7YMP2_9ACTN</name>
<feature type="domain" description="HAMP" evidence="14">
    <location>
        <begin position="195"/>
        <end position="248"/>
    </location>
</feature>
<evidence type="ECO:0000256" key="12">
    <source>
        <dbReference type="SAM" id="Phobius"/>
    </source>
</evidence>
<reference evidence="16" key="1">
    <citation type="journal article" date="2019" name="Int. J. Syst. Evol. Microbiol.">
        <title>The Global Catalogue of Microorganisms (GCM) 10K type strain sequencing project: providing services to taxonomists for standard genome sequencing and annotation.</title>
        <authorList>
            <consortium name="The Broad Institute Genomics Platform"/>
            <consortium name="The Broad Institute Genome Sequencing Center for Infectious Disease"/>
            <person name="Wu L."/>
            <person name="Ma J."/>
        </authorList>
    </citation>
    <scope>NUCLEOTIDE SEQUENCE [LARGE SCALE GENOMIC DNA]</scope>
    <source>
        <strain evidence="16">JCM 17316</strain>
    </source>
</reference>
<feature type="transmembrane region" description="Helical" evidence="12">
    <location>
        <begin position="24"/>
        <end position="51"/>
    </location>
</feature>
<protein>
    <recommendedName>
        <fullName evidence="3">histidine kinase</fullName>
        <ecNumber evidence="3">2.7.13.3</ecNumber>
    </recommendedName>
</protein>
<comment type="subcellular location">
    <subcellularLocation>
        <location evidence="2">Cell membrane</location>
    </subcellularLocation>
</comment>
<feature type="region of interest" description="Disordered" evidence="11">
    <location>
        <begin position="471"/>
        <end position="511"/>
    </location>
</feature>
<keyword evidence="9" id="KW-0902">Two-component regulatory system</keyword>
<dbReference type="InterPro" id="IPR003661">
    <property type="entry name" value="HisK_dim/P_dom"/>
</dbReference>
<dbReference type="InterPro" id="IPR005467">
    <property type="entry name" value="His_kinase_dom"/>
</dbReference>
<feature type="domain" description="Histidine kinase" evidence="13">
    <location>
        <begin position="256"/>
        <end position="462"/>
    </location>
</feature>
<accession>A0ABP7YMP2</accession>